<sequence>MDVPYTLIIVATLAQFFLGALWYSRFMFGRWWHEVLEISHLSHEEMSKRRDKLSPFYAVQIVLTGIFTWILAFDLYYAKMAHLGLSPYAIAGGIWIGFIMPVQVAGVVWGNTNKKLWFKEIVIVTSYQLVGIMLAAWLLSFAWRG</sequence>
<comment type="caution">
    <text evidence="2">The sequence shown here is derived from an EMBL/GenBank/DDBJ whole genome shotgun (WGS) entry which is preliminary data.</text>
</comment>
<accession>A0A2H0UB20</accession>
<dbReference type="Pfam" id="PF08570">
    <property type="entry name" value="DUF1761"/>
    <property type="match status" value="1"/>
</dbReference>
<gene>
    <name evidence="2" type="ORF">COU19_02835</name>
</gene>
<organism evidence="2 3">
    <name type="scientific">Candidatus Kaiserbacteria bacterium CG10_big_fil_rev_8_21_14_0_10_56_12</name>
    <dbReference type="NCBI Taxonomy" id="1974611"/>
    <lineage>
        <taxon>Bacteria</taxon>
        <taxon>Candidatus Kaiseribacteriota</taxon>
    </lineage>
</organism>
<feature type="transmembrane region" description="Helical" evidence="1">
    <location>
        <begin position="6"/>
        <end position="23"/>
    </location>
</feature>
<dbReference type="InterPro" id="IPR013879">
    <property type="entry name" value="DUF1761"/>
</dbReference>
<evidence type="ECO:0000313" key="2">
    <source>
        <dbReference type="EMBL" id="PIR82975.1"/>
    </source>
</evidence>
<reference evidence="3" key="1">
    <citation type="submission" date="2017-09" db="EMBL/GenBank/DDBJ databases">
        <title>Depth-based differentiation of microbial function through sediment-hosted aquifers and enrichment of novel symbionts in the deep terrestrial subsurface.</title>
        <authorList>
            <person name="Probst A.J."/>
            <person name="Ladd B."/>
            <person name="Jarett J.K."/>
            <person name="Geller-Mcgrath D.E."/>
            <person name="Sieber C.M.K."/>
            <person name="Emerson J.B."/>
            <person name="Anantharaman K."/>
            <person name="Thomas B.C."/>
            <person name="Malmstrom R."/>
            <person name="Stieglmeier M."/>
            <person name="Klingl A."/>
            <person name="Woyke T."/>
            <person name="Ryan C.M."/>
            <person name="Banfield J.F."/>
        </authorList>
    </citation>
    <scope>NUCLEOTIDE SEQUENCE [LARGE SCALE GENOMIC DNA]</scope>
</reference>
<keyword evidence="1" id="KW-0812">Transmembrane</keyword>
<evidence type="ECO:0000256" key="1">
    <source>
        <dbReference type="SAM" id="Phobius"/>
    </source>
</evidence>
<evidence type="ECO:0008006" key="4">
    <source>
        <dbReference type="Google" id="ProtNLM"/>
    </source>
</evidence>
<dbReference type="EMBL" id="PFBL01000022">
    <property type="protein sequence ID" value="PIR82975.1"/>
    <property type="molecule type" value="Genomic_DNA"/>
</dbReference>
<keyword evidence="1" id="KW-1133">Transmembrane helix</keyword>
<feature type="transmembrane region" description="Helical" evidence="1">
    <location>
        <begin position="88"/>
        <end position="109"/>
    </location>
</feature>
<dbReference type="AlphaFoldDB" id="A0A2H0UB20"/>
<protein>
    <recommendedName>
        <fullName evidence="4">DUF1761 domain-containing protein</fullName>
    </recommendedName>
</protein>
<evidence type="ECO:0000313" key="3">
    <source>
        <dbReference type="Proteomes" id="UP000230179"/>
    </source>
</evidence>
<name>A0A2H0UB20_9BACT</name>
<keyword evidence="1" id="KW-0472">Membrane</keyword>
<proteinExistence type="predicted"/>
<dbReference type="Proteomes" id="UP000230179">
    <property type="component" value="Unassembled WGS sequence"/>
</dbReference>
<feature type="transmembrane region" description="Helical" evidence="1">
    <location>
        <begin position="56"/>
        <end position="76"/>
    </location>
</feature>
<feature type="transmembrane region" description="Helical" evidence="1">
    <location>
        <begin position="121"/>
        <end position="143"/>
    </location>
</feature>